<dbReference type="Pfam" id="PF08317">
    <property type="entry name" value="Spc7"/>
    <property type="match status" value="1"/>
</dbReference>
<dbReference type="InterPro" id="IPR040850">
    <property type="entry name" value="Knl1_RWD_C"/>
</dbReference>
<evidence type="ECO:0000313" key="5">
    <source>
        <dbReference type="RefSeq" id="XP_006819284.1"/>
    </source>
</evidence>
<name>A0ABM0MGZ3_SACKO</name>
<protein>
    <submittedName>
        <fullName evidence="5">Girdin-like</fullName>
    </submittedName>
</protein>
<dbReference type="RefSeq" id="XP_006819284.1">
    <property type="nucleotide sequence ID" value="XM_006819221.1"/>
</dbReference>
<dbReference type="PANTHER" id="PTHR16520">
    <property type="entry name" value="KINETOCHORE SCAFFOLD 1"/>
    <property type="match status" value="1"/>
</dbReference>
<dbReference type="PANTHER" id="PTHR16520:SF3">
    <property type="entry name" value="KINETOCHORE SCAFFOLD 1"/>
    <property type="match status" value="1"/>
</dbReference>
<feature type="coiled-coil region" evidence="1">
    <location>
        <begin position="412"/>
        <end position="490"/>
    </location>
</feature>
<evidence type="ECO:0000259" key="3">
    <source>
        <dbReference type="SMART" id="SM00787"/>
    </source>
</evidence>
<dbReference type="InterPro" id="IPR013253">
    <property type="entry name" value="Spc7_domain"/>
</dbReference>
<feature type="compositionally biased region" description="Polar residues" evidence="2">
    <location>
        <begin position="64"/>
        <end position="76"/>
    </location>
</feature>
<dbReference type="SMART" id="SM00787">
    <property type="entry name" value="Spc7"/>
    <property type="match status" value="1"/>
</dbReference>
<organism evidence="4 5">
    <name type="scientific">Saccoglossus kowalevskii</name>
    <name type="common">Acorn worm</name>
    <dbReference type="NCBI Taxonomy" id="10224"/>
    <lineage>
        <taxon>Eukaryota</taxon>
        <taxon>Metazoa</taxon>
        <taxon>Hemichordata</taxon>
        <taxon>Enteropneusta</taxon>
        <taxon>Harrimaniidae</taxon>
        <taxon>Saccoglossus</taxon>
    </lineage>
</organism>
<dbReference type="GeneID" id="100367019"/>
<accession>A0ABM0MGZ3</accession>
<keyword evidence="4" id="KW-1185">Reference proteome</keyword>
<dbReference type="Proteomes" id="UP000694865">
    <property type="component" value="Unplaced"/>
</dbReference>
<evidence type="ECO:0000256" key="1">
    <source>
        <dbReference type="SAM" id="Coils"/>
    </source>
</evidence>
<feature type="region of interest" description="Disordered" evidence="2">
    <location>
        <begin position="64"/>
        <end position="114"/>
    </location>
</feature>
<proteinExistence type="predicted"/>
<feature type="compositionally biased region" description="Basic and acidic residues" evidence="2">
    <location>
        <begin position="77"/>
        <end position="91"/>
    </location>
</feature>
<feature type="domain" description="Spc7 kinetochore protein" evidence="3">
    <location>
        <begin position="209"/>
        <end position="517"/>
    </location>
</feature>
<dbReference type="InterPro" id="IPR037388">
    <property type="entry name" value="Blinkin"/>
</dbReference>
<gene>
    <name evidence="5" type="primary">LOC100367019</name>
</gene>
<reference evidence="5" key="1">
    <citation type="submission" date="2025-08" db="UniProtKB">
        <authorList>
            <consortium name="RefSeq"/>
        </authorList>
    </citation>
    <scope>IDENTIFICATION</scope>
    <source>
        <tissue evidence="5">Testes</tissue>
    </source>
</reference>
<dbReference type="Pfam" id="PF18210">
    <property type="entry name" value="Knl1_RWD_C"/>
    <property type="match status" value="1"/>
</dbReference>
<keyword evidence="1" id="KW-0175">Coiled coil</keyword>
<sequence length="691" mass="77940">MTDHLKSIQQVNVQPVENLISTSFIVSGQESVTPNASNIVDISKVNVPPVDTKISTSFTVSSQETVTANTNKSLGSSKRDSDTFVIDHNKDSNTFVGDKSVTESNPQDPNNMEHGGNLDDTFTVQPSVTTQTADSNDLKENSKNQKVCDWPKNVVSEGGIMDEEPMNFEDITDHGETSKAGLSRSLNSTSVTQDTTCLNKSDIRALSMFDGDGTDQMHLPEGNISVAEFCQYFQIFSFRKEGRRSTLAPVSVQPVESISDYLELLCIIQPQYLKYEWAIDHLTKQTEKMLAMASASEKELTENNPPLFDEIRNASPDKLNEFRSRLKSLHHACNKFAKLNWSKWKAKLNSSLLVELKDEHSWLTEQNDKIHGDNIKLVKSLETLSKVDSDLDAAIAELELHELPTEDELQKLKTSEELKNELKLKNAQLEALLQKQTILDKTRNEAFAEKESLQATEEKLREQQAESVDIDSAKKEVQDAFNKVDQLQRLFEWELKEWNQYEALYTFLLSSISMELTFGKTLDNTLAYGKPEKEIVNIKLESLLAEDASPCAHLAHRMVLGALDHVSLQQKYPTTRWLPTILTHTSYVVCQTRQLVRELDHLMFRYEVEIKDTCVAVEFSDIANLAKFVVQFHLIPGGYPNSKIQHSFTNVMGNISSDVITSSLSAVKPGFKYLCRQVESIEQMLRHSSSQ</sequence>
<evidence type="ECO:0000256" key="2">
    <source>
        <dbReference type="SAM" id="MobiDB-lite"/>
    </source>
</evidence>
<evidence type="ECO:0000313" key="4">
    <source>
        <dbReference type="Proteomes" id="UP000694865"/>
    </source>
</evidence>